<dbReference type="SUPFAM" id="SSF52833">
    <property type="entry name" value="Thioredoxin-like"/>
    <property type="match status" value="1"/>
</dbReference>
<dbReference type="PANTHER" id="PTHR13887">
    <property type="entry name" value="GLUTATHIONE S-TRANSFERASE KAPPA"/>
    <property type="match status" value="1"/>
</dbReference>
<dbReference type="EMBL" id="WXYQ01000006">
    <property type="protein sequence ID" value="NBG96028.1"/>
    <property type="molecule type" value="Genomic_DNA"/>
</dbReference>
<dbReference type="OrthoDB" id="9799122at2"/>
<dbReference type="InterPro" id="IPR036249">
    <property type="entry name" value="Thioredoxin-like_sf"/>
</dbReference>
<dbReference type="GeneID" id="300654738"/>
<sequence>MFIDVVSDTVCPWCYIGKKRFDAARTERPDIELEVRWRPFQLDPTIPPEGVDRREYLEAKFGKNRSREVGDAIREAGEDAGISFAFDKIDRSPNTFDSHRLIRWSASAGCQNEIVDILFRRYFEDGEDIGDRKVLVDAAQEAGMDHELVAYLLLHNKDAELVAKEASQAREMGISGVPTFLFQGAYAVMGAQEVTGYLRAIDKVQAKLSEQASAQ</sequence>
<evidence type="ECO:0000313" key="2">
    <source>
        <dbReference type="EMBL" id="NBG96028.1"/>
    </source>
</evidence>
<dbReference type="GO" id="GO:0016491">
    <property type="term" value="F:oxidoreductase activity"/>
    <property type="evidence" value="ECO:0007669"/>
    <property type="project" value="InterPro"/>
</dbReference>
<dbReference type="Gene3D" id="3.40.30.10">
    <property type="entry name" value="Glutaredoxin"/>
    <property type="match status" value="1"/>
</dbReference>
<dbReference type="AlphaFoldDB" id="A0A845QCK9"/>
<dbReference type="PANTHER" id="PTHR13887:SF41">
    <property type="entry name" value="THIOREDOXIN SUPERFAMILY PROTEIN"/>
    <property type="match status" value="1"/>
</dbReference>
<comment type="caution">
    <text evidence="2">The sequence shown here is derived from an EMBL/GenBank/DDBJ whole genome shotgun (WGS) entry which is preliminary data.</text>
</comment>
<gene>
    <name evidence="2" type="ORF">GTQ45_09825</name>
</gene>
<reference evidence="2 3" key="1">
    <citation type="journal article" date="2016" name="Int. J. Syst. Evol. Microbiol.">
        <title>Pyruvatibacter mobilis gen. nov., sp. nov., a marine bacterium from the culture broth of Picochlorum sp. 122.</title>
        <authorList>
            <person name="Wang G."/>
            <person name="Tang M."/>
            <person name="Wu H."/>
            <person name="Dai S."/>
            <person name="Li T."/>
            <person name="Chen C."/>
            <person name="He H."/>
            <person name="Fan J."/>
            <person name="Xiang W."/>
            <person name="Li X."/>
        </authorList>
    </citation>
    <scope>NUCLEOTIDE SEQUENCE [LARGE SCALE GENOMIC DNA]</scope>
    <source>
        <strain evidence="2 3">GYP-11</strain>
    </source>
</reference>
<dbReference type="RefSeq" id="WP_027841836.1">
    <property type="nucleotide sequence ID" value="NZ_BMHN01000001.1"/>
</dbReference>
<dbReference type="InterPro" id="IPR001853">
    <property type="entry name" value="DSBA-like_thioredoxin_dom"/>
</dbReference>
<dbReference type="Proteomes" id="UP000470384">
    <property type="component" value="Unassembled WGS sequence"/>
</dbReference>
<protein>
    <submittedName>
        <fullName evidence="2">Disulfide bond formation protein DsbA</fullName>
    </submittedName>
</protein>
<dbReference type="Pfam" id="PF01323">
    <property type="entry name" value="DSBA"/>
    <property type="match status" value="1"/>
</dbReference>
<proteinExistence type="predicted"/>
<accession>A0A845QCK9</accession>
<keyword evidence="3" id="KW-1185">Reference proteome</keyword>
<organism evidence="2 3">
    <name type="scientific">Pyruvatibacter mobilis</name>
    <dbReference type="NCBI Taxonomy" id="1712261"/>
    <lineage>
        <taxon>Bacteria</taxon>
        <taxon>Pseudomonadati</taxon>
        <taxon>Pseudomonadota</taxon>
        <taxon>Alphaproteobacteria</taxon>
        <taxon>Hyphomicrobiales</taxon>
        <taxon>Parvibaculaceae</taxon>
        <taxon>Pyruvatibacter</taxon>
    </lineage>
</organism>
<feature type="domain" description="DSBA-like thioredoxin" evidence="1">
    <location>
        <begin position="3"/>
        <end position="201"/>
    </location>
</feature>
<evidence type="ECO:0000259" key="1">
    <source>
        <dbReference type="Pfam" id="PF01323"/>
    </source>
</evidence>
<dbReference type="CDD" id="cd03024">
    <property type="entry name" value="DsbA_FrnE"/>
    <property type="match status" value="1"/>
</dbReference>
<evidence type="ECO:0000313" key="3">
    <source>
        <dbReference type="Proteomes" id="UP000470384"/>
    </source>
</evidence>
<name>A0A845QCK9_9HYPH</name>